<proteinExistence type="predicted"/>
<accession>S4NMV8</accession>
<dbReference type="EMBL" id="GAIX01012479">
    <property type="protein sequence ID" value="JAA80081.1"/>
    <property type="molecule type" value="Transcribed_RNA"/>
</dbReference>
<evidence type="ECO:0000313" key="2">
    <source>
        <dbReference type="EMBL" id="JAA80081.1"/>
    </source>
</evidence>
<evidence type="ECO:0000256" key="1">
    <source>
        <dbReference type="SAM" id="MobiDB-lite"/>
    </source>
</evidence>
<name>S4NMV8_9NEOP</name>
<reference evidence="2" key="1">
    <citation type="journal article" date="2013" name="BMC Genomics">
        <title>Unscrambling butterfly oogenesis.</title>
        <authorList>
            <person name="Carter J.M."/>
            <person name="Baker S.C."/>
            <person name="Pink R."/>
            <person name="Carter D.R."/>
            <person name="Collins A."/>
            <person name="Tomlin J."/>
            <person name="Gibbs M."/>
            <person name="Breuker C.J."/>
        </authorList>
    </citation>
    <scope>NUCLEOTIDE SEQUENCE</scope>
    <source>
        <tissue evidence="2">Ovary</tissue>
    </source>
</reference>
<protein>
    <submittedName>
        <fullName evidence="2">Uncharacterized protein</fullName>
    </submittedName>
</protein>
<reference evidence="2" key="2">
    <citation type="submission" date="2013-05" db="EMBL/GenBank/DDBJ databases">
        <authorList>
            <person name="Carter J.-M."/>
            <person name="Baker S.C."/>
            <person name="Pink R."/>
            <person name="Carter D.R.F."/>
            <person name="Collins A."/>
            <person name="Tomlin J."/>
            <person name="Gibbs M."/>
            <person name="Breuker C.J."/>
        </authorList>
    </citation>
    <scope>NUCLEOTIDE SEQUENCE</scope>
    <source>
        <tissue evidence="2">Ovary</tissue>
    </source>
</reference>
<organism evidence="2">
    <name type="scientific">Pararge aegeria</name>
    <name type="common">speckled wood butterfly</name>
    <dbReference type="NCBI Taxonomy" id="116150"/>
    <lineage>
        <taxon>Eukaryota</taxon>
        <taxon>Metazoa</taxon>
        <taxon>Ecdysozoa</taxon>
        <taxon>Arthropoda</taxon>
        <taxon>Hexapoda</taxon>
        <taxon>Insecta</taxon>
        <taxon>Pterygota</taxon>
        <taxon>Neoptera</taxon>
        <taxon>Endopterygota</taxon>
        <taxon>Lepidoptera</taxon>
        <taxon>Glossata</taxon>
        <taxon>Ditrysia</taxon>
        <taxon>Papilionoidea</taxon>
        <taxon>Nymphalidae</taxon>
        <taxon>Satyrinae</taxon>
        <taxon>Satyrini</taxon>
        <taxon>Parargina</taxon>
        <taxon>Pararge</taxon>
    </lineage>
</organism>
<feature type="region of interest" description="Disordered" evidence="1">
    <location>
        <begin position="1"/>
        <end position="25"/>
    </location>
</feature>
<dbReference type="AlphaFoldDB" id="S4NMV8"/>
<feature type="non-terminal residue" evidence="2">
    <location>
        <position position="1"/>
    </location>
</feature>
<sequence>PAGVSGTPCTQLQPASRRCGLRGTDATNETVLPRAASQRQRSDSFTKSGVIAKLIVPQIKQNPKVDSNLQCSCN</sequence>